<dbReference type="InterPro" id="IPR011611">
    <property type="entry name" value="PfkB_dom"/>
</dbReference>
<evidence type="ECO:0000313" key="6">
    <source>
        <dbReference type="Proteomes" id="UP000438182"/>
    </source>
</evidence>
<dbReference type="Pfam" id="PF00294">
    <property type="entry name" value="PfkB"/>
    <property type="match status" value="1"/>
</dbReference>
<accession>A0A6I4NZK4</accession>
<gene>
    <name evidence="5" type="ORF">GB864_14455</name>
</gene>
<keyword evidence="6" id="KW-1185">Reference proteome</keyword>
<dbReference type="AlphaFoldDB" id="A0A6I4NZK4"/>
<evidence type="ECO:0000256" key="3">
    <source>
        <dbReference type="ARBA" id="ARBA00022777"/>
    </source>
</evidence>
<protein>
    <recommendedName>
        <fullName evidence="4">Carbohydrate kinase PfkB domain-containing protein</fullName>
    </recommendedName>
</protein>
<dbReference type="InterPro" id="IPR002173">
    <property type="entry name" value="Carboh/pur_kinase_PfkB_CS"/>
</dbReference>
<name>A0A6I4NZK4_9MICO</name>
<dbReference type="Gene3D" id="3.40.1190.20">
    <property type="match status" value="1"/>
</dbReference>
<dbReference type="InterPro" id="IPR029056">
    <property type="entry name" value="Ribokinase-like"/>
</dbReference>
<organism evidence="5 6">
    <name type="scientific">Agromyces seonyuensis</name>
    <dbReference type="NCBI Taxonomy" id="2662446"/>
    <lineage>
        <taxon>Bacteria</taxon>
        <taxon>Bacillati</taxon>
        <taxon>Actinomycetota</taxon>
        <taxon>Actinomycetes</taxon>
        <taxon>Micrococcales</taxon>
        <taxon>Microbacteriaceae</taxon>
        <taxon>Agromyces</taxon>
    </lineage>
</organism>
<comment type="similarity">
    <text evidence="1">Belongs to the carbohydrate kinase PfkB family.</text>
</comment>
<dbReference type="PANTHER" id="PTHR43320:SF3">
    <property type="entry name" value="CARBOHYDRATE KINASE PFKB DOMAIN-CONTAINING PROTEIN"/>
    <property type="match status" value="1"/>
</dbReference>
<reference evidence="5 6" key="1">
    <citation type="submission" date="2019-12" db="EMBL/GenBank/DDBJ databases">
        <authorList>
            <person name="Kim Y.S."/>
        </authorList>
    </citation>
    <scope>NUCLEOTIDE SEQUENCE [LARGE SCALE GENOMIC DNA]</scope>
    <source>
        <strain evidence="5 6">MMS17-SY077</strain>
    </source>
</reference>
<proteinExistence type="inferred from homology"/>
<keyword evidence="3" id="KW-0418">Kinase</keyword>
<evidence type="ECO:0000256" key="1">
    <source>
        <dbReference type="ARBA" id="ARBA00010688"/>
    </source>
</evidence>
<dbReference type="GO" id="GO:0016301">
    <property type="term" value="F:kinase activity"/>
    <property type="evidence" value="ECO:0007669"/>
    <property type="project" value="UniProtKB-KW"/>
</dbReference>
<dbReference type="InterPro" id="IPR052700">
    <property type="entry name" value="Carb_kinase_PfkB-like"/>
</dbReference>
<feature type="domain" description="Carbohydrate kinase PfkB" evidence="4">
    <location>
        <begin position="54"/>
        <end position="167"/>
    </location>
</feature>
<dbReference type="PANTHER" id="PTHR43320">
    <property type="entry name" value="SUGAR KINASE"/>
    <property type="match status" value="1"/>
</dbReference>
<dbReference type="EMBL" id="WSTA01000076">
    <property type="protein sequence ID" value="MWB99750.1"/>
    <property type="molecule type" value="Genomic_DNA"/>
</dbReference>
<evidence type="ECO:0000259" key="4">
    <source>
        <dbReference type="Pfam" id="PF00294"/>
    </source>
</evidence>
<dbReference type="SUPFAM" id="SSF53613">
    <property type="entry name" value="Ribokinase-like"/>
    <property type="match status" value="1"/>
</dbReference>
<comment type="caution">
    <text evidence="5">The sequence shown here is derived from an EMBL/GenBank/DDBJ whole genome shotgun (WGS) entry which is preliminary data.</text>
</comment>
<dbReference type="PROSITE" id="PS00584">
    <property type="entry name" value="PFKB_KINASES_2"/>
    <property type="match status" value="1"/>
</dbReference>
<dbReference type="Proteomes" id="UP000438182">
    <property type="component" value="Unassembled WGS sequence"/>
</dbReference>
<keyword evidence="2" id="KW-0808">Transferase</keyword>
<evidence type="ECO:0000256" key="2">
    <source>
        <dbReference type="ARBA" id="ARBA00022679"/>
    </source>
</evidence>
<evidence type="ECO:0000313" key="5">
    <source>
        <dbReference type="EMBL" id="MWB99750.1"/>
    </source>
</evidence>
<sequence length="170" mass="16518">MCSTDLATGHGLAGDTDPAAFGRLVARARAAGALVVAATGSAGWLADRGTAPFETAFGAASLVFANLAEGRALTGLGPEHPPADVLAALAARFPDAVLTLGADGALAAGTRGAAQIEPERVDALDPTGAGDAFAAGFLAAWVAGASAQEALGSGAALARRCIGRLGGRPE</sequence>